<keyword evidence="6" id="KW-0408">Iron</keyword>
<reference evidence="10 11" key="1">
    <citation type="submission" date="2017-10" db="EMBL/GenBank/DDBJ databases">
        <title>Draft genome of Longibacter Salinarum.</title>
        <authorList>
            <person name="Goh K.M."/>
            <person name="Shamsir M.S."/>
            <person name="Lim S.W."/>
        </authorList>
    </citation>
    <scope>NUCLEOTIDE SEQUENCE [LARGE SCALE GENOMIC DNA]</scope>
    <source>
        <strain evidence="10 11">KCTC 52045</strain>
    </source>
</reference>
<dbReference type="PANTHER" id="PTHR11748:SF119">
    <property type="entry name" value="D-2-HYDROXYGLUTARATE DEHYDROGENASE"/>
    <property type="match status" value="1"/>
</dbReference>
<dbReference type="GO" id="GO:0046872">
    <property type="term" value="F:metal ion binding"/>
    <property type="evidence" value="ECO:0007669"/>
    <property type="project" value="UniProtKB-KW"/>
</dbReference>
<dbReference type="OrthoDB" id="9767256at2"/>
<dbReference type="EMBL" id="PDEQ01000003">
    <property type="protein sequence ID" value="PEN13870.1"/>
    <property type="molecule type" value="Genomic_DNA"/>
</dbReference>
<dbReference type="InterPro" id="IPR017896">
    <property type="entry name" value="4Fe4S_Fe-S-bd"/>
</dbReference>
<dbReference type="GO" id="GO:1903457">
    <property type="term" value="P:lactate catabolic process"/>
    <property type="evidence" value="ECO:0007669"/>
    <property type="project" value="TreeGrafter"/>
</dbReference>
<dbReference type="InterPro" id="IPR006094">
    <property type="entry name" value="Oxid_FAD_bind_N"/>
</dbReference>
<name>A0A2A8CZ15_9BACT</name>
<gene>
    <name evidence="10" type="ORF">CRI94_07370</name>
</gene>
<accession>A0A2A8CZ15</accession>
<dbReference type="Pfam" id="PF13183">
    <property type="entry name" value="Fer4_8"/>
    <property type="match status" value="1"/>
</dbReference>
<keyword evidence="5" id="KW-0560">Oxidoreductase</keyword>
<evidence type="ECO:0000259" key="8">
    <source>
        <dbReference type="PROSITE" id="PS51379"/>
    </source>
</evidence>
<evidence type="ECO:0000313" key="10">
    <source>
        <dbReference type="EMBL" id="PEN13870.1"/>
    </source>
</evidence>
<feature type="domain" description="FAD-binding PCMH-type" evidence="9">
    <location>
        <begin position="48"/>
        <end position="275"/>
    </location>
</feature>
<evidence type="ECO:0000256" key="7">
    <source>
        <dbReference type="ARBA" id="ARBA00023014"/>
    </source>
</evidence>
<dbReference type="Gene3D" id="3.30.70.2740">
    <property type="match status" value="1"/>
</dbReference>
<keyword evidence="3" id="KW-0479">Metal-binding</keyword>
<dbReference type="Gene3D" id="3.30.465.10">
    <property type="match status" value="1"/>
</dbReference>
<evidence type="ECO:0000256" key="2">
    <source>
        <dbReference type="ARBA" id="ARBA00022630"/>
    </source>
</evidence>
<keyword evidence="7" id="KW-0411">Iron-sulfur</keyword>
<dbReference type="Gene3D" id="1.10.1060.10">
    <property type="entry name" value="Alpha-helical ferredoxin"/>
    <property type="match status" value="1"/>
</dbReference>
<dbReference type="Pfam" id="PF01565">
    <property type="entry name" value="FAD_binding_4"/>
    <property type="match status" value="1"/>
</dbReference>
<dbReference type="SUPFAM" id="SSF55103">
    <property type="entry name" value="FAD-linked oxidases, C-terminal domain"/>
    <property type="match status" value="1"/>
</dbReference>
<dbReference type="InterPro" id="IPR036318">
    <property type="entry name" value="FAD-bd_PCMH-like_sf"/>
</dbReference>
<evidence type="ECO:0000256" key="1">
    <source>
        <dbReference type="ARBA" id="ARBA00001974"/>
    </source>
</evidence>
<dbReference type="InterPro" id="IPR016164">
    <property type="entry name" value="FAD-linked_Oxase-like_C"/>
</dbReference>
<evidence type="ECO:0000256" key="3">
    <source>
        <dbReference type="ARBA" id="ARBA00022723"/>
    </source>
</evidence>
<dbReference type="InterPro" id="IPR016169">
    <property type="entry name" value="FAD-bd_PCMH_sub2"/>
</dbReference>
<dbReference type="SUPFAM" id="SSF56176">
    <property type="entry name" value="FAD-binding/transporter-associated domain-like"/>
    <property type="match status" value="1"/>
</dbReference>
<dbReference type="PROSITE" id="PS51379">
    <property type="entry name" value="4FE4S_FER_2"/>
    <property type="match status" value="1"/>
</dbReference>
<dbReference type="InterPro" id="IPR004113">
    <property type="entry name" value="FAD-bd_oxidored_4_C"/>
</dbReference>
<evidence type="ECO:0000256" key="6">
    <source>
        <dbReference type="ARBA" id="ARBA00023004"/>
    </source>
</evidence>
<keyword evidence="11" id="KW-1185">Reference proteome</keyword>
<dbReference type="GO" id="GO:0071949">
    <property type="term" value="F:FAD binding"/>
    <property type="evidence" value="ECO:0007669"/>
    <property type="project" value="InterPro"/>
</dbReference>
<dbReference type="PROSITE" id="PS51387">
    <property type="entry name" value="FAD_PCMH"/>
    <property type="match status" value="1"/>
</dbReference>
<dbReference type="Proteomes" id="UP000220102">
    <property type="component" value="Unassembled WGS sequence"/>
</dbReference>
<dbReference type="GO" id="GO:0051536">
    <property type="term" value="F:iron-sulfur cluster binding"/>
    <property type="evidence" value="ECO:0007669"/>
    <property type="project" value="UniProtKB-KW"/>
</dbReference>
<sequence>MPTATPTASRRRTNALSDLIDVLASQIDGSIRSDDMTRALYATDASMYAIRPLAVLIPKTVRDVRRALRVAHEYGVPILPRGGGSSLAGQGVNEAIVIDFSKHVDAILEIDPEAKTARVQPGVTLSALNQAAAQYGLMVGPDPASGNRATLGGMLANNSTGTHSIRYGNFIQHVRRAEVLLNDGTPASMGPLTRGAWQKKMRLDGREGALYREIDALTSTYRDTIRDETPSHWRRNNGYRLETLLEDERNLAKLLAGSEGTLAVVTEMTIHLVERPARTGLGVVHFATREEALEAVTEILETDPSAVELFDGVAIERIRKTPGYAERLTFVEGEPGGVLITEYYGETEADLHDRLDALEDHLSAGPSTGLVRVTDRAGVDNVWSIRKEGLGLVMGVKGKYKPWAFIEDASVPVEHLAEYIDELSQFIDSTGTRAVYYAHASAGCLHVRPFINTKDEAEVEKMRRIAKESLNLVKRFGGCVSSEHGDGIVRGWANPEILGEELYAACCELKNIFDPSNVLNPDRVVNAPPMTDNLRMGPDYAAASIDSEFDWSAEGSYAEAIEKCNGNGACRKRGTGTMCPSFMATREEEDSTRGRANALRMALSGGLDRAELTGERMHEVMDLCIQCKACKTECPSNVDMAKIKTEWLNHYWKENRMPLRTKLFAHQPSLARWISGTPLAPIVNWTSRQGWLRSIGESTLGVTAERDLPSFARTTFRQWFMRESWPERGPRVVLFADSFNNFHTPPIAQAAATFLRETGHTVDIPGPRVCCGRTYLSKGAVHDAQVLALKTVETLFPYAEAGVPIVGLEPSCILTLRDEFLSLLPGEPRAKVVAEAAMTFEEYVAQRADEGAFDEVSWSRQADEVMLHGHCHQKALTGTTATEKALSLPGYAVNAIDAGCCGMAGAFGYEAEHVDVSKTMGELRLAPSVRAAAPDTLISATGFSCRHQIDDLTGRAAQHPAEILLDVLDQ</sequence>
<feature type="domain" description="4Fe-4S ferredoxin-type" evidence="8">
    <location>
        <begin position="615"/>
        <end position="646"/>
    </location>
</feature>
<dbReference type="Pfam" id="PF02913">
    <property type="entry name" value="FAD-oxidase_C"/>
    <property type="match status" value="1"/>
</dbReference>
<comment type="cofactor">
    <cofactor evidence="1">
        <name>FAD</name>
        <dbReference type="ChEBI" id="CHEBI:57692"/>
    </cofactor>
</comment>
<dbReference type="Gene3D" id="3.30.43.10">
    <property type="entry name" value="Uridine Diphospho-n-acetylenolpyruvylglucosamine Reductase, domain 2"/>
    <property type="match status" value="1"/>
</dbReference>
<organism evidence="10 11">
    <name type="scientific">Longibacter salinarum</name>
    <dbReference type="NCBI Taxonomy" id="1850348"/>
    <lineage>
        <taxon>Bacteria</taxon>
        <taxon>Pseudomonadati</taxon>
        <taxon>Rhodothermota</taxon>
        <taxon>Rhodothermia</taxon>
        <taxon>Rhodothermales</taxon>
        <taxon>Salisaetaceae</taxon>
        <taxon>Longibacter</taxon>
    </lineage>
</organism>
<keyword evidence="2" id="KW-0285">Flavoprotein</keyword>
<evidence type="ECO:0000256" key="5">
    <source>
        <dbReference type="ARBA" id="ARBA00023002"/>
    </source>
</evidence>
<protein>
    <submittedName>
        <fullName evidence="10">FAD-linked oxidase</fullName>
    </submittedName>
</protein>
<dbReference type="PROSITE" id="PS00198">
    <property type="entry name" value="4FE4S_FER_1"/>
    <property type="match status" value="1"/>
</dbReference>
<dbReference type="PANTHER" id="PTHR11748">
    <property type="entry name" value="D-LACTATE DEHYDROGENASE"/>
    <property type="match status" value="1"/>
</dbReference>
<dbReference type="InterPro" id="IPR016167">
    <property type="entry name" value="FAD-bd_PCMH_sub1"/>
</dbReference>
<proteinExistence type="predicted"/>
<dbReference type="SUPFAM" id="SSF46548">
    <property type="entry name" value="alpha-helical ferredoxin"/>
    <property type="match status" value="1"/>
</dbReference>
<dbReference type="RefSeq" id="WP_098075034.1">
    <property type="nucleotide sequence ID" value="NZ_PDEQ01000003.1"/>
</dbReference>
<evidence type="ECO:0000259" key="9">
    <source>
        <dbReference type="PROSITE" id="PS51387"/>
    </source>
</evidence>
<evidence type="ECO:0000256" key="4">
    <source>
        <dbReference type="ARBA" id="ARBA00022827"/>
    </source>
</evidence>
<comment type="caution">
    <text evidence="10">The sequence shown here is derived from an EMBL/GenBank/DDBJ whole genome shotgun (WGS) entry which is preliminary data.</text>
</comment>
<dbReference type="InterPro" id="IPR016166">
    <property type="entry name" value="FAD-bd_PCMH"/>
</dbReference>
<dbReference type="GO" id="GO:0004458">
    <property type="term" value="F:D-lactate dehydrogenase (cytochrome) activity"/>
    <property type="evidence" value="ECO:0007669"/>
    <property type="project" value="TreeGrafter"/>
</dbReference>
<keyword evidence="4" id="KW-0274">FAD</keyword>
<dbReference type="InterPro" id="IPR017900">
    <property type="entry name" value="4Fe4S_Fe_S_CS"/>
</dbReference>
<dbReference type="AlphaFoldDB" id="A0A2A8CZ15"/>
<dbReference type="GO" id="GO:0008720">
    <property type="term" value="F:D-lactate dehydrogenase (NAD+) activity"/>
    <property type="evidence" value="ECO:0007669"/>
    <property type="project" value="TreeGrafter"/>
</dbReference>
<evidence type="ECO:0000313" key="11">
    <source>
        <dbReference type="Proteomes" id="UP000220102"/>
    </source>
</evidence>
<dbReference type="InterPro" id="IPR009051">
    <property type="entry name" value="Helical_ferredxn"/>
</dbReference>